<sequence length="62" mass="6659">MTDGCPPAAILQSKAEVSKVQSWRAAASAGFFWCVSARVIHFSNLLAESSPTDSHSLNRPLI</sequence>
<evidence type="ECO:0000313" key="1">
    <source>
        <dbReference type="EMBL" id="JAH08509.1"/>
    </source>
</evidence>
<reference evidence="1" key="1">
    <citation type="submission" date="2014-11" db="EMBL/GenBank/DDBJ databases">
        <authorList>
            <person name="Amaro Gonzalez C."/>
        </authorList>
    </citation>
    <scope>NUCLEOTIDE SEQUENCE</scope>
</reference>
<name>A0A0E9PVH8_ANGAN</name>
<proteinExistence type="predicted"/>
<reference evidence="1" key="2">
    <citation type="journal article" date="2015" name="Fish Shellfish Immunol.">
        <title>Early steps in the European eel (Anguilla anguilla)-Vibrio vulnificus interaction in the gills: Role of the RtxA13 toxin.</title>
        <authorList>
            <person name="Callol A."/>
            <person name="Pajuelo D."/>
            <person name="Ebbesson L."/>
            <person name="Teles M."/>
            <person name="MacKenzie S."/>
            <person name="Amaro C."/>
        </authorList>
    </citation>
    <scope>NUCLEOTIDE SEQUENCE</scope>
</reference>
<dbReference type="EMBL" id="GBXM01100068">
    <property type="protein sequence ID" value="JAH08509.1"/>
    <property type="molecule type" value="Transcribed_RNA"/>
</dbReference>
<protein>
    <submittedName>
        <fullName evidence="1">Uncharacterized protein</fullName>
    </submittedName>
</protein>
<accession>A0A0E9PVH8</accession>
<dbReference type="AlphaFoldDB" id="A0A0E9PVH8"/>
<organism evidence="1">
    <name type="scientific">Anguilla anguilla</name>
    <name type="common">European freshwater eel</name>
    <name type="synonym">Muraena anguilla</name>
    <dbReference type="NCBI Taxonomy" id="7936"/>
    <lineage>
        <taxon>Eukaryota</taxon>
        <taxon>Metazoa</taxon>
        <taxon>Chordata</taxon>
        <taxon>Craniata</taxon>
        <taxon>Vertebrata</taxon>
        <taxon>Euteleostomi</taxon>
        <taxon>Actinopterygii</taxon>
        <taxon>Neopterygii</taxon>
        <taxon>Teleostei</taxon>
        <taxon>Anguilliformes</taxon>
        <taxon>Anguillidae</taxon>
        <taxon>Anguilla</taxon>
    </lineage>
</organism>